<dbReference type="PANTHER" id="PTHR43272:SF3">
    <property type="entry name" value="LONG CHAIN ACYL-COA SYNTHETASE 4"/>
    <property type="match status" value="1"/>
</dbReference>
<evidence type="ECO:0000313" key="2">
    <source>
        <dbReference type="Proteomes" id="UP001457282"/>
    </source>
</evidence>
<evidence type="ECO:0000313" key="1">
    <source>
        <dbReference type="EMBL" id="KAK9937645.1"/>
    </source>
</evidence>
<dbReference type="AlphaFoldDB" id="A0AAW1XMW4"/>
<proteinExistence type="predicted"/>
<accession>A0AAW1XMW4</accession>
<dbReference type="PANTHER" id="PTHR43272">
    <property type="entry name" value="LONG-CHAIN-FATTY-ACID--COA LIGASE"/>
    <property type="match status" value="1"/>
</dbReference>
<gene>
    <name evidence="1" type="ORF">M0R45_014422</name>
</gene>
<sequence>MDYDFLSMEACNAHELYCVPLYDTLGAGAVEFVICHAEVSLAFVEEKKLSDLLKTLPNTSKYLKTLMSFGKVTPEQKDYESCLVALVNPNKQAIASWARQNDHVSGDHFNSLCENTKVKECLLGEMNKIAKETKLKGFVVIKALRLHPEPFDMERDLITPAYKKKRPQLLKYYKGVIDDMYKSVNQPKA</sequence>
<name>A0AAW1XMW4_RUBAR</name>
<dbReference type="GO" id="GO:0016020">
    <property type="term" value="C:membrane"/>
    <property type="evidence" value="ECO:0007669"/>
    <property type="project" value="TreeGrafter"/>
</dbReference>
<organism evidence="1 2">
    <name type="scientific">Rubus argutus</name>
    <name type="common">Southern blackberry</name>
    <dbReference type="NCBI Taxonomy" id="59490"/>
    <lineage>
        <taxon>Eukaryota</taxon>
        <taxon>Viridiplantae</taxon>
        <taxon>Streptophyta</taxon>
        <taxon>Embryophyta</taxon>
        <taxon>Tracheophyta</taxon>
        <taxon>Spermatophyta</taxon>
        <taxon>Magnoliopsida</taxon>
        <taxon>eudicotyledons</taxon>
        <taxon>Gunneridae</taxon>
        <taxon>Pentapetalae</taxon>
        <taxon>rosids</taxon>
        <taxon>fabids</taxon>
        <taxon>Rosales</taxon>
        <taxon>Rosaceae</taxon>
        <taxon>Rosoideae</taxon>
        <taxon>Rosoideae incertae sedis</taxon>
        <taxon>Rubus</taxon>
    </lineage>
</organism>
<dbReference type="GO" id="GO:0005783">
    <property type="term" value="C:endoplasmic reticulum"/>
    <property type="evidence" value="ECO:0007669"/>
    <property type="project" value="TreeGrafter"/>
</dbReference>
<reference evidence="1 2" key="1">
    <citation type="journal article" date="2023" name="G3 (Bethesda)">
        <title>A chromosome-length genome assembly and annotation of blackberry (Rubus argutus, cv. 'Hillquist').</title>
        <authorList>
            <person name="Bruna T."/>
            <person name="Aryal R."/>
            <person name="Dudchenko O."/>
            <person name="Sargent D.J."/>
            <person name="Mead D."/>
            <person name="Buti M."/>
            <person name="Cavallini A."/>
            <person name="Hytonen T."/>
            <person name="Andres J."/>
            <person name="Pham M."/>
            <person name="Weisz D."/>
            <person name="Mascagni F."/>
            <person name="Usai G."/>
            <person name="Natali L."/>
            <person name="Bassil N."/>
            <person name="Fernandez G.E."/>
            <person name="Lomsadze A."/>
            <person name="Armour M."/>
            <person name="Olukolu B."/>
            <person name="Poorten T."/>
            <person name="Britton C."/>
            <person name="Davik J."/>
            <person name="Ashrafi H."/>
            <person name="Aiden E.L."/>
            <person name="Borodovsky M."/>
            <person name="Worthington M."/>
        </authorList>
    </citation>
    <scope>NUCLEOTIDE SEQUENCE [LARGE SCALE GENOMIC DNA]</scope>
    <source>
        <strain evidence="1">PI 553951</strain>
    </source>
</reference>
<dbReference type="EMBL" id="JBEDUW010000003">
    <property type="protein sequence ID" value="KAK9937645.1"/>
    <property type="molecule type" value="Genomic_DNA"/>
</dbReference>
<comment type="caution">
    <text evidence="1">The sequence shown here is derived from an EMBL/GenBank/DDBJ whole genome shotgun (WGS) entry which is preliminary data.</text>
</comment>
<dbReference type="GO" id="GO:0004467">
    <property type="term" value="F:long-chain fatty acid-CoA ligase activity"/>
    <property type="evidence" value="ECO:0007669"/>
    <property type="project" value="TreeGrafter"/>
</dbReference>
<keyword evidence="2" id="KW-1185">Reference proteome</keyword>
<dbReference type="Proteomes" id="UP001457282">
    <property type="component" value="Unassembled WGS sequence"/>
</dbReference>
<protein>
    <submittedName>
        <fullName evidence="1">Uncharacterized protein</fullName>
    </submittedName>
</protein>